<dbReference type="AlphaFoldDB" id="A0AA88XN57"/>
<dbReference type="InterPro" id="IPR000945">
    <property type="entry name" value="DBH-like"/>
</dbReference>
<dbReference type="PANTHER" id="PTHR10157:SF23">
    <property type="entry name" value="MOXD1 HOMOLOG 1"/>
    <property type="match status" value="1"/>
</dbReference>
<feature type="domain" description="Copper type II ascorbate-dependent monooxygenase C-terminal" evidence="4">
    <location>
        <begin position="406"/>
        <end position="548"/>
    </location>
</feature>
<dbReference type="Pfam" id="PF03712">
    <property type="entry name" value="Cu2_monoox_C"/>
    <property type="match status" value="1"/>
</dbReference>
<evidence type="ECO:0008006" key="8">
    <source>
        <dbReference type="Google" id="ProtNLM"/>
    </source>
</evidence>
<gene>
    <name evidence="6" type="ORF">FSP39_000478</name>
</gene>
<feature type="domain" description="Copper type II ascorbate-dependent monooxygenase N-terminal" evidence="3">
    <location>
        <begin position="272"/>
        <end position="384"/>
    </location>
</feature>
<dbReference type="Pfam" id="PF24784">
    <property type="entry name" value="Temptin_C"/>
    <property type="match status" value="1"/>
</dbReference>
<protein>
    <recommendedName>
        <fullName evidence="8">Temptin</fullName>
    </recommendedName>
</protein>
<comment type="caution">
    <text evidence="6">The sequence shown here is derived from an EMBL/GenBank/DDBJ whole genome shotgun (WGS) entry which is preliminary data.</text>
</comment>
<evidence type="ECO:0000313" key="6">
    <source>
        <dbReference type="EMBL" id="KAK3089057.1"/>
    </source>
</evidence>
<evidence type="ECO:0000313" key="7">
    <source>
        <dbReference type="Proteomes" id="UP001186944"/>
    </source>
</evidence>
<evidence type="ECO:0000256" key="2">
    <source>
        <dbReference type="ARBA" id="ARBA00023180"/>
    </source>
</evidence>
<dbReference type="SUPFAM" id="SSF49742">
    <property type="entry name" value="PHM/PNGase F"/>
    <property type="match status" value="2"/>
</dbReference>
<feature type="domain" description="Temptin Cys/Cys disulfide" evidence="5">
    <location>
        <begin position="135"/>
        <end position="232"/>
    </location>
</feature>
<dbReference type="InterPro" id="IPR024548">
    <property type="entry name" value="Cu2_monoox_C"/>
</dbReference>
<dbReference type="InterPro" id="IPR008977">
    <property type="entry name" value="PHM/PNGase_F_dom_sf"/>
</dbReference>
<keyword evidence="2" id="KW-0325">Glycoprotein</keyword>
<evidence type="ECO:0000259" key="4">
    <source>
        <dbReference type="Pfam" id="PF03712"/>
    </source>
</evidence>
<dbReference type="InterPro" id="IPR036939">
    <property type="entry name" value="Cu2_ascorb_mOase_N_sf"/>
</dbReference>
<evidence type="ECO:0000256" key="1">
    <source>
        <dbReference type="ARBA" id="ARBA00023157"/>
    </source>
</evidence>
<proteinExistence type="predicted"/>
<dbReference type="GO" id="GO:0005507">
    <property type="term" value="F:copper ion binding"/>
    <property type="evidence" value="ECO:0007669"/>
    <property type="project" value="InterPro"/>
</dbReference>
<name>A0AA88XN57_PINIB</name>
<organism evidence="6 7">
    <name type="scientific">Pinctada imbricata</name>
    <name type="common">Atlantic pearl-oyster</name>
    <name type="synonym">Pinctada martensii</name>
    <dbReference type="NCBI Taxonomy" id="66713"/>
    <lineage>
        <taxon>Eukaryota</taxon>
        <taxon>Metazoa</taxon>
        <taxon>Spiralia</taxon>
        <taxon>Lophotrochozoa</taxon>
        <taxon>Mollusca</taxon>
        <taxon>Bivalvia</taxon>
        <taxon>Autobranchia</taxon>
        <taxon>Pteriomorphia</taxon>
        <taxon>Pterioida</taxon>
        <taxon>Pterioidea</taxon>
        <taxon>Pteriidae</taxon>
        <taxon>Pinctada</taxon>
    </lineage>
</organism>
<dbReference type="GO" id="GO:0004500">
    <property type="term" value="F:dopamine beta-monooxygenase activity"/>
    <property type="evidence" value="ECO:0007669"/>
    <property type="project" value="InterPro"/>
</dbReference>
<dbReference type="InterPro" id="IPR000323">
    <property type="entry name" value="Cu2_ascorb_mOase_N"/>
</dbReference>
<keyword evidence="1" id="KW-1015">Disulfide bond</keyword>
<dbReference type="Gene3D" id="2.60.120.310">
    <property type="entry name" value="Copper type II, ascorbate-dependent monooxygenase, N-terminal domain"/>
    <property type="match status" value="1"/>
</dbReference>
<dbReference type="InterPro" id="IPR057626">
    <property type="entry name" value="S-S_Temptin"/>
</dbReference>
<dbReference type="Gene3D" id="2.60.120.230">
    <property type="match status" value="1"/>
</dbReference>
<accession>A0AA88XN57</accession>
<reference evidence="6" key="1">
    <citation type="submission" date="2019-08" db="EMBL/GenBank/DDBJ databases">
        <title>The improved chromosome-level genome for the pearl oyster Pinctada fucata martensii using PacBio sequencing and Hi-C.</title>
        <authorList>
            <person name="Zheng Z."/>
        </authorList>
    </citation>
    <scope>NUCLEOTIDE SEQUENCE</scope>
    <source>
        <strain evidence="6">ZZ-2019</strain>
        <tissue evidence="6">Adductor muscle</tissue>
    </source>
</reference>
<dbReference type="Pfam" id="PF01082">
    <property type="entry name" value="Cu2_monooxygen"/>
    <property type="match status" value="1"/>
</dbReference>
<sequence length="656" mass="74162">MCDRRTDRWTYGREGNVSSLLGRGEHISVVIPNRDGDGTNRDGYEMMCPGRVSITFLLAKSNGLRNDQSKRAFTVICYICLRLNCTKDLTLQKSTQAQVTHALIPNRPLWSVSGQLTLRIVYRVAVIFLSVCFSESYKGFQNRIPNGQNVPHPCKPNYLWPGVGHLNRNGGGIRNQFGLDFYEANMQWTTTLCQKDSDGDGRTNGEELGDPNCVWTEGAAPELTIGLSHPGICEPFNSATCSGKNDDIDCSTPGLNCPSLDRENSNDLLNVTLRFPETPVPAVETTYLCMTFDLPNDTDYHLIATQPIINNEYVMHHILLYGCDDNVRPQTVPGECNMGSCNIIIGGWTVGSYGDCSHEDAGFLVGRSGFKRVMMQFHWNNPMQVTNYKDSSGMLLHLTRNMRMNNAGVLMVGQSYLLLPPGEERINVEGDCTAQMSRAFLKGPIRFVSAVNHMHYLGRYMRMEHYRANIKLRDFTYEENFSYDSPKGFEYPNSIEFLPGDEIRLTCGFQTKDRSKTVFSGEGTSDEMCYGFLTFYPLENINYPHCVKWKSFDIVSLYTETEIDNCGFKDFVNVTHPTTAELHRRVMTHCGYLGQCREECISIIKEVKQNPCMQGDINFFLREQARMRPELAQIALFFSAIDSCNTEITQRSCPRA</sequence>
<dbReference type="PANTHER" id="PTHR10157">
    <property type="entry name" value="DOPAMINE BETA HYDROXYLASE RELATED"/>
    <property type="match status" value="1"/>
</dbReference>
<evidence type="ECO:0000259" key="5">
    <source>
        <dbReference type="Pfam" id="PF24784"/>
    </source>
</evidence>
<dbReference type="Proteomes" id="UP001186944">
    <property type="component" value="Unassembled WGS sequence"/>
</dbReference>
<keyword evidence="7" id="KW-1185">Reference proteome</keyword>
<dbReference type="InterPro" id="IPR014784">
    <property type="entry name" value="Cu2_ascorb_mOase-like_C"/>
</dbReference>
<evidence type="ECO:0000259" key="3">
    <source>
        <dbReference type="Pfam" id="PF01082"/>
    </source>
</evidence>
<dbReference type="EMBL" id="VSWD01000010">
    <property type="protein sequence ID" value="KAK3089057.1"/>
    <property type="molecule type" value="Genomic_DNA"/>
</dbReference>